<keyword evidence="3" id="KW-1185">Reference proteome</keyword>
<evidence type="ECO:0000313" key="3">
    <source>
        <dbReference type="Proteomes" id="UP000770717"/>
    </source>
</evidence>
<accession>A0A8J6KEU4</accession>
<organism evidence="2 3">
    <name type="scientific">Eleutherodactylus coqui</name>
    <name type="common">Puerto Rican coqui</name>
    <dbReference type="NCBI Taxonomy" id="57060"/>
    <lineage>
        <taxon>Eukaryota</taxon>
        <taxon>Metazoa</taxon>
        <taxon>Chordata</taxon>
        <taxon>Craniata</taxon>
        <taxon>Vertebrata</taxon>
        <taxon>Euteleostomi</taxon>
        <taxon>Amphibia</taxon>
        <taxon>Batrachia</taxon>
        <taxon>Anura</taxon>
        <taxon>Neobatrachia</taxon>
        <taxon>Hyloidea</taxon>
        <taxon>Eleutherodactylidae</taxon>
        <taxon>Eleutherodactylinae</taxon>
        <taxon>Eleutherodactylus</taxon>
        <taxon>Eleutherodactylus</taxon>
    </lineage>
</organism>
<proteinExistence type="predicted"/>
<dbReference type="EMBL" id="WNTK01000002">
    <property type="protein sequence ID" value="KAG9490342.1"/>
    <property type="molecule type" value="Genomic_DNA"/>
</dbReference>
<gene>
    <name evidence="2" type="ORF">GDO78_005951</name>
</gene>
<evidence type="ECO:0000313" key="2">
    <source>
        <dbReference type="EMBL" id="KAG9490342.1"/>
    </source>
</evidence>
<protein>
    <submittedName>
        <fullName evidence="2">Uncharacterized protein</fullName>
    </submittedName>
</protein>
<dbReference type="Proteomes" id="UP000770717">
    <property type="component" value="Unassembled WGS sequence"/>
</dbReference>
<reference evidence="2" key="1">
    <citation type="thesis" date="2020" institute="ProQuest LLC" country="789 East Eisenhower Parkway, Ann Arbor, MI, USA">
        <title>Comparative Genomics and Chromosome Evolution.</title>
        <authorList>
            <person name="Mudd A.B."/>
        </authorList>
    </citation>
    <scope>NUCLEOTIDE SEQUENCE</scope>
    <source>
        <strain evidence="2">HN-11 Male</strain>
        <tissue evidence="2">Kidney and liver</tissue>
    </source>
</reference>
<comment type="caution">
    <text evidence="2">The sequence shown here is derived from an EMBL/GenBank/DDBJ whole genome shotgun (WGS) entry which is preliminary data.</text>
</comment>
<feature type="region of interest" description="Disordered" evidence="1">
    <location>
        <begin position="1"/>
        <end position="45"/>
    </location>
</feature>
<sequence length="68" mass="7687">MPESWSPRRHRSSAPSRVPIPANQEAGIGNGTHRAHGAPWEKTRGAPWEKTAVHPWERTGGHLWEKIF</sequence>
<dbReference type="AlphaFoldDB" id="A0A8J6KEU4"/>
<name>A0A8J6KEU4_ELECQ</name>
<evidence type="ECO:0000256" key="1">
    <source>
        <dbReference type="SAM" id="MobiDB-lite"/>
    </source>
</evidence>